<accession>A0AAV1BAN3</accession>
<evidence type="ECO:0000313" key="1">
    <source>
        <dbReference type="EMBL" id="CAI8618738.1"/>
    </source>
</evidence>
<dbReference type="EMBL" id="OX451741">
    <property type="protein sequence ID" value="CAI8618738.1"/>
    <property type="molecule type" value="Genomic_DNA"/>
</dbReference>
<organism evidence="1 2">
    <name type="scientific">Vicia faba</name>
    <name type="common">Broad bean</name>
    <name type="synonym">Faba vulgaris</name>
    <dbReference type="NCBI Taxonomy" id="3906"/>
    <lineage>
        <taxon>Eukaryota</taxon>
        <taxon>Viridiplantae</taxon>
        <taxon>Streptophyta</taxon>
        <taxon>Embryophyta</taxon>
        <taxon>Tracheophyta</taxon>
        <taxon>Spermatophyta</taxon>
        <taxon>Magnoliopsida</taxon>
        <taxon>eudicotyledons</taxon>
        <taxon>Gunneridae</taxon>
        <taxon>Pentapetalae</taxon>
        <taxon>rosids</taxon>
        <taxon>fabids</taxon>
        <taxon>Fabales</taxon>
        <taxon>Fabaceae</taxon>
        <taxon>Papilionoideae</taxon>
        <taxon>50 kb inversion clade</taxon>
        <taxon>NPAAA clade</taxon>
        <taxon>Hologalegina</taxon>
        <taxon>IRL clade</taxon>
        <taxon>Fabeae</taxon>
        <taxon>Vicia</taxon>
    </lineage>
</organism>
<keyword evidence="2" id="KW-1185">Reference proteome</keyword>
<gene>
    <name evidence="1" type="ORF">VFH_VI137560</name>
</gene>
<proteinExistence type="predicted"/>
<sequence length="203" mass="23021">MKVFSSGDILALLHPGLYFIRELAAPVEVGSSPSIRHRSGCFPPAPLSGLRKAELPFALIIGLFFALWERKKQFLCSKSSYRPSKMAVEQLARGAQPRCQCPFCSRVFAIFFHSSTLKWLDHFLRVRLRNSGFEYRESGPLKNPPRIIDSSLLIQGRSDAKNFFLSYPFTRKKGLKQCVHGHSEHRIFGIKERVGQVREGRAG</sequence>
<dbReference type="AlphaFoldDB" id="A0AAV1BAN3"/>
<protein>
    <submittedName>
        <fullName evidence="1">Uncharacterized protein</fullName>
    </submittedName>
</protein>
<reference evidence="1 2" key="1">
    <citation type="submission" date="2023-01" db="EMBL/GenBank/DDBJ databases">
        <authorList>
            <person name="Kreplak J."/>
        </authorList>
    </citation>
    <scope>NUCLEOTIDE SEQUENCE [LARGE SCALE GENOMIC DNA]</scope>
</reference>
<evidence type="ECO:0000313" key="2">
    <source>
        <dbReference type="Proteomes" id="UP001157006"/>
    </source>
</evidence>
<dbReference type="Proteomes" id="UP001157006">
    <property type="component" value="Chromosome 6"/>
</dbReference>
<name>A0AAV1BAN3_VICFA</name>